<protein>
    <recommendedName>
        <fullName evidence="2">DUF1579 domain-containing protein</fullName>
    </recommendedName>
</protein>
<proteinExistence type="predicted"/>
<evidence type="ECO:0008006" key="2">
    <source>
        <dbReference type="Google" id="ProtNLM"/>
    </source>
</evidence>
<reference evidence="1" key="1">
    <citation type="journal article" date="2020" name="mSystems">
        <title>Genome- and Community-Level Interaction Insights into Carbon Utilization and Element Cycling Functions of Hydrothermarchaeota in Hydrothermal Sediment.</title>
        <authorList>
            <person name="Zhou Z."/>
            <person name="Liu Y."/>
            <person name="Xu W."/>
            <person name="Pan J."/>
            <person name="Luo Z.H."/>
            <person name="Li M."/>
        </authorList>
    </citation>
    <scope>NUCLEOTIDE SEQUENCE [LARGE SCALE GENOMIC DNA]</scope>
    <source>
        <strain evidence="1">HyVt-485</strain>
    </source>
</reference>
<gene>
    <name evidence="1" type="ORF">ENJ42_06375</name>
</gene>
<dbReference type="EMBL" id="DRMJ01000327">
    <property type="protein sequence ID" value="HHL43222.1"/>
    <property type="molecule type" value="Genomic_DNA"/>
</dbReference>
<dbReference type="AlphaFoldDB" id="A0A7C5QWI1"/>
<accession>A0A7C5QWI1</accession>
<sequence length="197" mass="22188">MNIKYSIPVLSLGLVMACAPSPDNKKDVEAPLGAVLMDKDDGCHLDAMQQFGRYLGDWQIQDWQLQKDGSWMEQKGARWVFKCVGNGIAVQDFWMPNTGGSGTNLRMYDPKAKVWKIVWTASGSKGETRITAKQNAAGDMVMNTEPVPGRPWQRITFFTPTEKGWNWVMEFSSDQGENWKKVYKIKATKNVGAHNQP</sequence>
<name>A0A7C5QWI1_9PROT</name>
<organism evidence="1">
    <name type="scientific">Hellea balneolensis</name>
    <dbReference type="NCBI Taxonomy" id="287478"/>
    <lineage>
        <taxon>Bacteria</taxon>
        <taxon>Pseudomonadati</taxon>
        <taxon>Pseudomonadota</taxon>
        <taxon>Alphaproteobacteria</taxon>
        <taxon>Maricaulales</taxon>
        <taxon>Robiginitomaculaceae</taxon>
        <taxon>Hellea</taxon>
    </lineage>
</organism>
<dbReference type="PROSITE" id="PS51257">
    <property type="entry name" value="PROKAR_LIPOPROTEIN"/>
    <property type="match status" value="1"/>
</dbReference>
<evidence type="ECO:0000313" key="1">
    <source>
        <dbReference type="EMBL" id="HHL43222.1"/>
    </source>
</evidence>
<dbReference type="Proteomes" id="UP000885830">
    <property type="component" value="Unassembled WGS sequence"/>
</dbReference>
<comment type="caution">
    <text evidence="1">The sequence shown here is derived from an EMBL/GenBank/DDBJ whole genome shotgun (WGS) entry which is preliminary data.</text>
</comment>